<feature type="signal peptide" evidence="2">
    <location>
        <begin position="1"/>
        <end position="30"/>
    </location>
</feature>
<evidence type="ECO:0000256" key="2">
    <source>
        <dbReference type="SAM" id="SignalP"/>
    </source>
</evidence>
<dbReference type="SUPFAM" id="SSF51658">
    <property type="entry name" value="Xylose isomerase-like"/>
    <property type="match status" value="1"/>
</dbReference>
<evidence type="ECO:0000313" key="5">
    <source>
        <dbReference type="Proteomes" id="UP000738431"/>
    </source>
</evidence>
<dbReference type="InterPro" id="IPR013022">
    <property type="entry name" value="Xyl_isomerase-like_TIM-brl"/>
</dbReference>
<dbReference type="EMBL" id="CP139781">
    <property type="protein sequence ID" value="WRQ88071.1"/>
    <property type="molecule type" value="Genomic_DNA"/>
</dbReference>
<feature type="domain" description="Xylose isomerase-like TIM barrel" evidence="3">
    <location>
        <begin position="81"/>
        <end position="272"/>
    </location>
</feature>
<dbReference type="InterPro" id="IPR036237">
    <property type="entry name" value="Xyl_isomerase-like_sf"/>
</dbReference>
<dbReference type="Proteomes" id="UP000738431">
    <property type="component" value="Chromosome"/>
</dbReference>
<name>A0ABZ1C984_9BACT</name>
<reference evidence="4 5" key="1">
    <citation type="submission" date="2021-08" db="EMBL/GenBank/DDBJ databases">
        <authorList>
            <person name="Zhang D."/>
            <person name="Zhang A."/>
            <person name="Wang L."/>
        </authorList>
    </citation>
    <scope>NUCLEOTIDE SEQUENCE [LARGE SCALE GENOMIC DNA]</scope>
    <source>
        <strain evidence="4 5">WL0086</strain>
    </source>
</reference>
<evidence type="ECO:0000313" key="4">
    <source>
        <dbReference type="EMBL" id="WRQ88071.1"/>
    </source>
</evidence>
<keyword evidence="5" id="KW-1185">Reference proteome</keyword>
<proteinExistence type="predicted"/>
<dbReference type="Pfam" id="PF01261">
    <property type="entry name" value="AP_endonuc_2"/>
    <property type="match status" value="1"/>
</dbReference>
<dbReference type="PANTHER" id="PTHR43489">
    <property type="entry name" value="ISOMERASE"/>
    <property type="match status" value="1"/>
</dbReference>
<feature type="chain" id="PRO_5046370448" evidence="2">
    <location>
        <begin position="31"/>
        <end position="291"/>
    </location>
</feature>
<dbReference type="InterPro" id="IPR006311">
    <property type="entry name" value="TAT_signal"/>
</dbReference>
<dbReference type="PANTHER" id="PTHR43489:SF3">
    <property type="entry name" value="XYLOSE ISOMERASE DOMAIN PROTEIN TIM BARREL"/>
    <property type="match status" value="1"/>
</dbReference>
<sequence length="291" mass="31772">MTRRSALKNLATGSALAAASAALTGTRALAHDLPDEPKGRYKHSACRWCYKDLSLEELCDRGKDAGLHSVELVSVEELPILAARGLDCAMVWGVPGGITNGLNDRANHEAIRAFMAEKIPAMADAGQRNMIVFSGNRRGLSAAEGLEICAEGLALIEPIARQHGVTLCMELLNSKVNHIDYQCDTTPWGVQLCEKVGSEHFKLLYDIYHMQIMEGDLIRTIRDHGQWIAHYHTGGNPGRHELDGAFQEIHYPAVMRAIAESGYTGYVGQEFVPTEADPIAPLARAIKLCTV</sequence>
<accession>A0ABZ1C984</accession>
<reference evidence="4 5" key="2">
    <citation type="submission" date="2023-12" db="EMBL/GenBank/DDBJ databases">
        <title>Description of an unclassified Opitutus bacterium of Verrucomicrobiota.</title>
        <authorList>
            <person name="Zhang D.-F."/>
        </authorList>
    </citation>
    <scope>NUCLEOTIDE SEQUENCE [LARGE SCALE GENOMIC DNA]</scope>
    <source>
        <strain evidence="4 5">WL0086</strain>
    </source>
</reference>
<dbReference type="RefSeq" id="WP_221028895.1">
    <property type="nucleotide sequence ID" value="NZ_CP139781.1"/>
</dbReference>
<protein>
    <submittedName>
        <fullName evidence="4">TIM barrel protein</fullName>
    </submittedName>
</protein>
<dbReference type="InterPro" id="IPR050417">
    <property type="entry name" value="Sugar_Epim/Isomerase"/>
</dbReference>
<evidence type="ECO:0000256" key="1">
    <source>
        <dbReference type="ARBA" id="ARBA00023235"/>
    </source>
</evidence>
<dbReference type="Gene3D" id="3.20.20.150">
    <property type="entry name" value="Divalent-metal-dependent TIM barrel enzymes"/>
    <property type="match status" value="1"/>
</dbReference>
<keyword evidence="1" id="KW-0413">Isomerase</keyword>
<keyword evidence="2" id="KW-0732">Signal</keyword>
<evidence type="ECO:0000259" key="3">
    <source>
        <dbReference type="Pfam" id="PF01261"/>
    </source>
</evidence>
<dbReference type="PROSITE" id="PS51318">
    <property type="entry name" value="TAT"/>
    <property type="match status" value="1"/>
</dbReference>
<organism evidence="4 5">
    <name type="scientific">Actomonas aquatica</name>
    <dbReference type="NCBI Taxonomy" id="2866162"/>
    <lineage>
        <taxon>Bacteria</taxon>
        <taxon>Pseudomonadati</taxon>
        <taxon>Verrucomicrobiota</taxon>
        <taxon>Opitutia</taxon>
        <taxon>Opitutales</taxon>
        <taxon>Opitutaceae</taxon>
        <taxon>Actomonas</taxon>
    </lineage>
</organism>
<gene>
    <name evidence="4" type="ORF">K1X11_001545</name>
</gene>